<evidence type="ECO:0000256" key="9">
    <source>
        <dbReference type="ARBA" id="ARBA00023098"/>
    </source>
</evidence>
<dbReference type="InterPro" id="IPR051211">
    <property type="entry name" value="PG_lysyltransferase"/>
</dbReference>
<dbReference type="InterPro" id="IPR024320">
    <property type="entry name" value="LPG_synthase_C"/>
</dbReference>
<organism evidence="16 17">
    <name type="scientific">Paraclostridium ghonii</name>
    <dbReference type="NCBI Taxonomy" id="29358"/>
    <lineage>
        <taxon>Bacteria</taxon>
        <taxon>Bacillati</taxon>
        <taxon>Bacillota</taxon>
        <taxon>Clostridia</taxon>
        <taxon>Peptostreptococcales</taxon>
        <taxon>Peptostreptococcaceae</taxon>
        <taxon>Paraclostridium</taxon>
    </lineage>
</organism>
<evidence type="ECO:0000256" key="10">
    <source>
        <dbReference type="ARBA" id="ARBA00023136"/>
    </source>
</evidence>
<feature type="transmembrane region" description="Helical" evidence="14">
    <location>
        <begin position="385"/>
        <end position="402"/>
    </location>
</feature>
<feature type="transmembrane region" description="Helical" evidence="14">
    <location>
        <begin position="270"/>
        <end position="295"/>
    </location>
</feature>
<evidence type="ECO:0000256" key="5">
    <source>
        <dbReference type="ARBA" id="ARBA00022475"/>
    </source>
</evidence>
<feature type="transmembrane region" description="Helical" evidence="14">
    <location>
        <begin position="315"/>
        <end position="335"/>
    </location>
</feature>
<feature type="transmembrane region" description="Helical" evidence="14">
    <location>
        <begin position="481"/>
        <end position="504"/>
    </location>
</feature>
<evidence type="ECO:0000313" key="17">
    <source>
        <dbReference type="Proteomes" id="UP001232584"/>
    </source>
</evidence>
<evidence type="ECO:0000256" key="1">
    <source>
        <dbReference type="ARBA" id="ARBA00004651"/>
    </source>
</evidence>
<feature type="transmembrane region" description="Helical" evidence="14">
    <location>
        <begin position="356"/>
        <end position="379"/>
    </location>
</feature>
<dbReference type="EMBL" id="JAUSWG010000006">
    <property type="protein sequence ID" value="MDQ0556591.1"/>
    <property type="molecule type" value="Genomic_DNA"/>
</dbReference>
<dbReference type="PANTHER" id="PTHR34697:SF2">
    <property type="entry name" value="PHOSPHATIDYLGLYCEROL LYSYLTRANSFERASE"/>
    <property type="match status" value="1"/>
</dbReference>
<accession>A0ABU0N099</accession>
<comment type="function">
    <text evidence="14">Catalyzes the transfer of a lysyl group from L-lysyl-tRNA(Lys) to membrane-bound phosphatidylglycerol (PG), which produces lysylphosphatidylglycerol (LPG), a major component of the bacterial membrane with a positive net charge. LPG synthesis contributes to bacterial virulence as it is involved in the resistance mechanism against cationic antimicrobial peptides (CAMP) produces by the host's immune system (defensins, cathelicidins) and by the competing microorganisms.</text>
</comment>
<gene>
    <name evidence="14" type="primary">mprF</name>
    <name evidence="16" type="ORF">QOZ92_001705</name>
</gene>
<keyword evidence="5" id="KW-1003">Cell membrane</keyword>
<comment type="similarity">
    <text evidence="2 14">Belongs to the LPG synthase family.</text>
</comment>
<feature type="transmembrane region" description="Helical" evidence="14">
    <location>
        <begin position="159"/>
        <end position="182"/>
    </location>
</feature>
<dbReference type="GO" id="GO:0050071">
    <property type="term" value="F:phosphatidylglycerol lysyltransferase activity"/>
    <property type="evidence" value="ECO:0007669"/>
    <property type="project" value="UniProtKB-EC"/>
</dbReference>
<comment type="catalytic activity">
    <reaction evidence="13 14">
        <text>L-lysyl-tRNA(Lys) + a 1,2-diacyl-sn-glycero-3-phospho-(1'-sn-glycerol) = a 1,2-diacyl-sn-glycero-3-phospho-1'-(3'-O-L-lysyl)-sn-glycerol + tRNA(Lys)</text>
        <dbReference type="Rhea" id="RHEA:10668"/>
        <dbReference type="Rhea" id="RHEA-COMP:9696"/>
        <dbReference type="Rhea" id="RHEA-COMP:9697"/>
        <dbReference type="ChEBI" id="CHEBI:64716"/>
        <dbReference type="ChEBI" id="CHEBI:75792"/>
        <dbReference type="ChEBI" id="CHEBI:78442"/>
        <dbReference type="ChEBI" id="CHEBI:78529"/>
        <dbReference type="EC" id="2.3.2.3"/>
    </reaction>
</comment>
<keyword evidence="6 14" id="KW-0808">Transferase</keyword>
<keyword evidence="8 14" id="KW-1133">Transmembrane helix</keyword>
<feature type="transmembrane region" description="Helical" evidence="14">
    <location>
        <begin position="229"/>
        <end position="249"/>
    </location>
</feature>
<feature type="transmembrane region" description="Helical" evidence="14">
    <location>
        <begin position="129"/>
        <end position="147"/>
    </location>
</feature>
<comment type="subcellular location">
    <subcellularLocation>
        <location evidence="1 14">Cell membrane</location>
        <topology evidence="1 14">Multi-pass membrane protein</topology>
    </subcellularLocation>
</comment>
<dbReference type="Proteomes" id="UP001232584">
    <property type="component" value="Unassembled WGS sequence"/>
</dbReference>
<keyword evidence="10 14" id="KW-0472">Membrane</keyword>
<keyword evidence="16" id="KW-0012">Acyltransferase</keyword>
<feature type="transmembrane region" description="Helical" evidence="14">
    <location>
        <begin position="194"/>
        <end position="217"/>
    </location>
</feature>
<proteinExistence type="inferred from homology"/>
<evidence type="ECO:0000256" key="2">
    <source>
        <dbReference type="ARBA" id="ARBA00008627"/>
    </source>
</evidence>
<evidence type="ECO:0000256" key="6">
    <source>
        <dbReference type="ARBA" id="ARBA00022679"/>
    </source>
</evidence>
<dbReference type="InterPro" id="IPR022791">
    <property type="entry name" value="L-PG_synthase/AglD"/>
</dbReference>
<feature type="transmembrane region" description="Helical" evidence="14">
    <location>
        <begin position="6"/>
        <end position="26"/>
    </location>
</feature>
<dbReference type="InterPro" id="IPR016181">
    <property type="entry name" value="Acyl_CoA_acyltransferase"/>
</dbReference>
<dbReference type="EC" id="2.3.2.3" evidence="3 14"/>
<evidence type="ECO:0000313" key="16">
    <source>
        <dbReference type="EMBL" id="MDQ0556591.1"/>
    </source>
</evidence>
<evidence type="ECO:0000256" key="11">
    <source>
        <dbReference type="ARBA" id="ARBA00023251"/>
    </source>
</evidence>
<keyword evidence="7 14" id="KW-0812">Transmembrane</keyword>
<dbReference type="NCBIfam" id="NF033480">
    <property type="entry name" value="bifunc_MprF"/>
    <property type="match status" value="1"/>
</dbReference>
<evidence type="ECO:0000256" key="3">
    <source>
        <dbReference type="ARBA" id="ARBA00012014"/>
    </source>
</evidence>
<feature type="transmembrane region" description="Helical" evidence="14">
    <location>
        <begin position="47"/>
        <end position="67"/>
    </location>
</feature>
<dbReference type="RefSeq" id="WP_307506047.1">
    <property type="nucleotide sequence ID" value="NZ_BAAACE010000027.1"/>
</dbReference>
<keyword evidence="9 14" id="KW-0443">Lipid metabolism</keyword>
<keyword evidence="11 14" id="KW-0046">Antibiotic resistance</keyword>
<feature type="domain" description="Phosphatidylglycerol lysyltransferase C-terminal" evidence="15">
    <location>
        <begin position="527"/>
        <end position="819"/>
    </location>
</feature>
<evidence type="ECO:0000256" key="12">
    <source>
        <dbReference type="ARBA" id="ARBA00031899"/>
    </source>
</evidence>
<evidence type="ECO:0000256" key="14">
    <source>
        <dbReference type="RuleBase" id="RU363042"/>
    </source>
</evidence>
<evidence type="ECO:0000256" key="7">
    <source>
        <dbReference type="ARBA" id="ARBA00022692"/>
    </source>
</evidence>
<feature type="transmembrane region" description="Helical" evidence="14">
    <location>
        <begin position="87"/>
        <end position="108"/>
    </location>
</feature>
<feature type="transmembrane region" description="Helical" evidence="14">
    <location>
        <begin position="407"/>
        <end position="423"/>
    </location>
</feature>
<evidence type="ECO:0000259" key="15">
    <source>
        <dbReference type="Pfam" id="PF09924"/>
    </source>
</evidence>
<evidence type="ECO:0000256" key="8">
    <source>
        <dbReference type="ARBA" id="ARBA00022989"/>
    </source>
</evidence>
<evidence type="ECO:0000256" key="13">
    <source>
        <dbReference type="ARBA" id="ARBA00047540"/>
    </source>
</evidence>
<dbReference type="Pfam" id="PF09924">
    <property type="entry name" value="LPG_synthase_C"/>
    <property type="match status" value="1"/>
</dbReference>
<comment type="caution">
    <text evidence="16">The sequence shown here is derived from an EMBL/GenBank/DDBJ whole genome shotgun (WGS) entry which is preliminary data.</text>
</comment>
<dbReference type="SUPFAM" id="SSF55729">
    <property type="entry name" value="Acyl-CoA N-acyltransferases (Nat)"/>
    <property type="match status" value="1"/>
</dbReference>
<dbReference type="Pfam" id="PF03706">
    <property type="entry name" value="LPG_synthase_TM"/>
    <property type="match status" value="1"/>
</dbReference>
<keyword evidence="17" id="KW-1185">Reference proteome</keyword>
<name>A0ABU0N099_9FIRM</name>
<evidence type="ECO:0000256" key="4">
    <source>
        <dbReference type="ARBA" id="ARBA00021546"/>
    </source>
</evidence>
<dbReference type="PANTHER" id="PTHR34697">
    <property type="entry name" value="PHOSPHATIDYLGLYCEROL LYSYLTRANSFERASE"/>
    <property type="match status" value="1"/>
</dbReference>
<feature type="transmembrane region" description="Helical" evidence="14">
    <location>
        <begin position="443"/>
        <end position="461"/>
    </location>
</feature>
<reference evidence="16 17" key="1">
    <citation type="submission" date="2023-07" db="EMBL/GenBank/DDBJ databases">
        <title>Genomic Encyclopedia of Type Strains, Phase IV (KMG-IV): sequencing the most valuable type-strain genomes for metagenomic binning, comparative biology and taxonomic classification.</title>
        <authorList>
            <person name="Goeker M."/>
        </authorList>
    </citation>
    <scope>NUCLEOTIDE SEQUENCE [LARGE SCALE GENOMIC DNA]</scope>
    <source>
        <strain evidence="16 17">DSM 15049</strain>
    </source>
</reference>
<sequence length="850" mass="97407">MDKHKLFKWIKIVFALAIFIVVVKEFKNIFESFDMDIFKRYADKLTVSNMLIIIFLGIISYLPLSLYDFILKKRVGIKLNNVKLYRYSWIASSIASIAGFGGSTAIALKTNFYKDYVKDKKLLVKEISKIVALNLTGFSMVCFIYVITNFSDIKVNQFVSVMTVLISAYFPILSTYLIFKFFKSTKEEKVDIKDAVSIMAISALEWVTTIFLIYSTIRILGEPVPAAKFLPIFVVAIVAAIVSMAPGGIGSFDITMILGLKTLNVPSEKVLLAMFLYRVSYYIIPVIIGLILYAQEYFKNVDDDIKDIITTTLSKVAHIGLVLLVLLSGVSLLIIEATPDLAKKIFILNKVSSFSIVHIPQKISIVMGFLLIAMSRVMIYKSKGIYKLTLALIIGAVVITLIRDPWYYRSAYLAIVATLLWVSKKQFYRESFIMRWGVFIQDIILLLSFQCLYIYTVYANLSGKIGKLPIANYKIQSIKHYGLSLLGLSISGLIIAIFLLWMIYNINKDNDFPRKHIDECEEDVKNIVEKFGGSPLIHYIYLKDKFVYINETKDVLLQYQISADKIVILGNPVGNKEKVFETIEEFYNLADLYGYSPVFCAIDKTMMPDLHETGYEFMKLGEDALVDLKNFTLEGRKMKSVRNALSRVEKEGYNFEIINPPFSDELFNELKEVSDEWLGGRQEKGFYIGFFDKEYLNKQPMAIVRNSENEIKGFSNLMPMYDNKKTLSIDLMRFSHETCNGIMDFIFVNLFKWGKEQGYERFNMGMAPLSNVGRSKYSFLSEKIAAQIYSHGQNFYSFKGLKKFKEKYCDIWEGKYMAYRKKTSLLTTALQIIIVAEKPIDKLRLKNSSN</sequence>
<protein>
    <recommendedName>
        <fullName evidence="4 14">Phosphatidylglycerol lysyltransferase</fullName>
        <ecNumber evidence="3 14">2.3.2.3</ecNumber>
    </recommendedName>
    <alternativeName>
        <fullName evidence="12 14">Lysylphosphatidylglycerol synthase</fullName>
    </alternativeName>
</protein>